<dbReference type="EMBL" id="LBXZ01000001">
    <property type="protein sequence ID" value="KKR41254.1"/>
    <property type="molecule type" value="Genomic_DNA"/>
</dbReference>
<name>A0A0G0QLE9_9BACT</name>
<reference evidence="1 2" key="1">
    <citation type="journal article" date="2015" name="Nature">
        <title>rRNA introns, odd ribosomes, and small enigmatic genomes across a large radiation of phyla.</title>
        <authorList>
            <person name="Brown C.T."/>
            <person name="Hug L.A."/>
            <person name="Thomas B.C."/>
            <person name="Sharon I."/>
            <person name="Castelle C.J."/>
            <person name="Singh A."/>
            <person name="Wilkins M.J."/>
            <person name="Williams K.H."/>
            <person name="Banfield J.F."/>
        </authorList>
    </citation>
    <scope>NUCLEOTIDE SEQUENCE [LARGE SCALE GENOMIC DNA]</scope>
</reference>
<protein>
    <submittedName>
        <fullName evidence="1">Uncharacterized protein</fullName>
    </submittedName>
</protein>
<evidence type="ECO:0000313" key="2">
    <source>
        <dbReference type="Proteomes" id="UP000034072"/>
    </source>
</evidence>
<organism evidence="1 2">
    <name type="scientific">Candidatus Yanofskybacteria bacterium GW2011_GWE2_40_11</name>
    <dbReference type="NCBI Taxonomy" id="1619033"/>
    <lineage>
        <taxon>Bacteria</taxon>
        <taxon>Candidatus Yanofskyibacteriota</taxon>
    </lineage>
</organism>
<dbReference type="Proteomes" id="UP000034072">
    <property type="component" value="Unassembled WGS sequence"/>
</dbReference>
<accession>A0A0G0QLE9</accession>
<dbReference type="AlphaFoldDB" id="A0A0G0QLE9"/>
<proteinExistence type="predicted"/>
<evidence type="ECO:0000313" key="1">
    <source>
        <dbReference type="EMBL" id="KKR41254.1"/>
    </source>
</evidence>
<sequence length="108" mass="11853">MNVDNYGIFGYSMPSSSREGSVMPATDFCDLRNPNRTQDINVATVMSAQHTCFLCGKNNVIENWLLGADGMKIDPVVWTAVEGGLLKEGGAKFTFGSICVFCMPYFHD</sequence>
<comment type="caution">
    <text evidence="1">The sequence shown here is derived from an EMBL/GenBank/DDBJ whole genome shotgun (WGS) entry which is preliminary data.</text>
</comment>
<gene>
    <name evidence="1" type="ORF">UT75_C0001G0158</name>
</gene>